<accession>A0A1R2CAL7</accession>
<evidence type="ECO:0000313" key="2">
    <source>
        <dbReference type="EMBL" id="OMJ86046.1"/>
    </source>
</evidence>
<dbReference type="SUPFAM" id="SSF64268">
    <property type="entry name" value="PX domain"/>
    <property type="match status" value="1"/>
</dbReference>
<dbReference type="EMBL" id="MPUH01000217">
    <property type="protein sequence ID" value="OMJ86046.1"/>
    <property type="molecule type" value="Genomic_DNA"/>
</dbReference>
<keyword evidence="3" id="KW-1185">Reference proteome</keyword>
<protein>
    <recommendedName>
        <fullName evidence="1">PX domain-containing protein</fullName>
    </recommendedName>
</protein>
<feature type="domain" description="PX" evidence="1">
    <location>
        <begin position="3"/>
        <end position="124"/>
    </location>
</feature>
<dbReference type="PROSITE" id="PS50195">
    <property type="entry name" value="PX"/>
    <property type="match status" value="1"/>
</dbReference>
<sequence length="497" mass="58896">MDPSLEITRVITRNPGPFRFNYTVYEITLLVESSKIVCQRRYQDFNNFKDRILHLSKTASEQLPEFPPKQWRALRPSVVQLRKSQLESWMRKILDCPELIPHFYGFLGMSESFLQSLSYSDGDKLILELKEALERNPRNKINVLDDFTNIYFRRRRLLTDIGAYELIKVLMKLAEYPLTINLAVNVIYKLCCPDTHFNHELIRQHFCKLNVEELRKLKLDCHIIKTKIHDCSIQAQELLNILSIKYYDQMKNILNNNDEAFSKFNNWNNQIIERRSSRERFKSCDNVEYRCLLNENQMTIYYKYSGKSLYIWGEILLKGKKESIQDWFLVPEKRKMWELRLKEMQVNGNKIDFVYKSNRIKYVSSCNLCIIDGEDSIILEFSAAEDEMSKKVYESNKIFGKISMNFRLWSEQNTDIKCTWNFSFCPNTSRIYMGDLIEEECYLKESLLNLRRLCDENILSTCKGTEEENQILISLERKQCIIGSRVRRGSASIYGSN</sequence>
<dbReference type="Proteomes" id="UP000187209">
    <property type="component" value="Unassembled WGS sequence"/>
</dbReference>
<reference evidence="2 3" key="1">
    <citation type="submission" date="2016-11" db="EMBL/GenBank/DDBJ databases">
        <title>The macronuclear genome of Stentor coeruleus: a giant cell with tiny introns.</title>
        <authorList>
            <person name="Slabodnick M."/>
            <person name="Ruby J.G."/>
            <person name="Reiff S.B."/>
            <person name="Swart E.C."/>
            <person name="Gosai S."/>
            <person name="Prabakaran S."/>
            <person name="Witkowska E."/>
            <person name="Larue G.E."/>
            <person name="Fisher S."/>
            <person name="Freeman R.M."/>
            <person name="Gunawardena J."/>
            <person name="Chu W."/>
            <person name="Stover N.A."/>
            <person name="Gregory B.D."/>
            <person name="Nowacki M."/>
            <person name="Derisi J."/>
            <person name="Roy S.W."/>
            <person name="Marshall W.F."/>
            <person name="Sood P."/>
        </authorList>
    </citation>
    <scope>NUCLEOTIDE SEQUENCE [LARGE SCALE GENOMIC DNA]</scope>
    <source>
        <strain evidence="2">WM001</strain>
    </source>
</reference>
<organism evidence="2 3">
    <name type="scientific">Stentor coeruleus</name>
    <dbReference type="NCBI Taxonomy" id="5963"/>
    <lineage>
        <taxon>Eukaryota</taxon>
        <taxon>Sar</taxon>
        <taxon>Alveolata</taxon>
        <taxon>Ciliophora</taxon>
        <taxon>Postciliodesmatophora</taxon>
        <taxon>Heterotrichea</taxon>
        <taxon>Heterotrichida</taxon>
        <taxon>Stentoridae</taxon>
        <taxon>Stentor</taxon>
    </lineage>
</organism>
<dbReference type="InterPro" id="IPR036871">
    <property type="entry name" value="PX_dom_sf"/>
</dbReference>
<evidence type="ECO:0000259" key="1">
    <source>
        <dbReference type="PROSITE" id="PS50195"/>
    </source>
</evidence>
<dbReference type="Gene3D" id="3.30.1520.10">
    <property type="entry name" value="Phox-like domain"/>
    <property type="match status" value="1"/>
</dbReference>
<gene>
    <name evidence="2" type="ORF">SteCoe_12479</name>
</gene>
<dbReference type="GO" id="GO:0035091">
    <property type="term" value="F:phosphatidylinositol binding"/>
    <property type="evidence" value="ECO:0007669"/>
    <property type="project" value="InterPro"/>
</dbReference>
<evidence type="ECO:0000313" key="3">
    <source>
        <dbReference type="Proteomes" id="UP000187209"/>
    </source>
</evidence>
<proteinExistence type="predicted"/>
<dbReference type="InterPro" id="IPR001683">
    <property type="entry name" value="PX_dom"/>
</dbReference>
<dbReference type="AlphaFoldDB" id="A0A1R2CAL7"/>
<dbReference type="Pfam" id="PF00787">
    <property type="entry name" value="PX"/>
    <property type="match status" value="1"/>
</dbReference>
<dbReference type="SMART" id="SM00312">
    <property type="entry name" value="PX"/>
    <property type="match status" value="1"/>
</dbReference>
<comment type="caution">
    <text evidence="2">The sequence shown here is derived from an EMBL/GenBank/DDBJ whole genome shotgun (WGS) entry which is preliminary data.</text>
</comment>
<name>A0A1R2CAL7_9CILI</name>